<reference evidence="2" key="1">
    <citation type="journal article" date="2023" name="bioRxiv">
        <title>Improved chromosome-level genome assembly for marigold (Tagetes erecta).</title>
        <authorList>
            <person name="Jiang F."/>
            <person name="Yuan L."/>
            <person name="Wang S."/>
            <person name="Wang H."/>
            <person name="Xu D."/>
            <person name="Wang A."/>
            <person name="Fan W."/>
        </authorList>
    </citation>
    <scope>NUCLEOTIDE SEQUENCE</scope>
    <source>
        <strain evidence="2">WSJ</strain>
        <tissue evidence="2">Leaf</tissue>
    </source>
</reference>
<feature type="compositionally biased region" description="Basic and acidic residues" evidence="1">
    <location>
        <begin position="98"/>
        <end position="109"/>
    </location>
</feature>
<protein>
    <submittedName>
        <fullName evidence="2">Uncharacterized protein</fullName>
    </submittedName>
</protein>
<gene>
    <name evidence="2" type="ORF">QVD17_38137</name>
</gene>
<feature type="region of interest" description="Disordered" evidence="1">
    <location>
        <begin position="98"/>
        <end position="121"/>
    </location>
</feature>
<organism evidence="2 3">
    <name type="scientific">Tagetes erecta</name>
    <name type="common">African marigold</name>
    <dbReference type="NCBI Taxonomy" id="13708"/>
    <lineage>
        <taxon>Eukaryota</taxon>
        <taxon>Viridiplantae</taxon>
        <taxon>Streptophyta</taxon>
        <taxon>Embryophyta</taxon>
        <taxon>Tracheophyta</taxon>
        <taxon>Spermatophyta</taxon>
        <taxon>Magnoliopsida</taxon>
        <taxon>eudicotyledons</taxon>
        <taxon>Gunneridae</taxon>
        <taxon>Pentapetalae</taxon>
        <taxon>asterids</taxon>
        <taxon>campanulids</taxon>
        <taxon>Asterales</taxon>
        <taxon>Asteraceae</taxon>
        <taxon>Asteroideae</taxon>
        <taxon>Heliantheae alliance</taxon>
        <taxon>Tageteae</taxon>
        <taxon>Tagetes</taxon>
    </lineage>
</organism>
<evidence type="ECO:0000313" key="3">
    <source>
        <dbReference type="Proteomes" id="UP001229421"/>
    </source>
</evidence>
<dbReference type="Proteomes" id="UP001229421">
    <property type="component" value="Unassembled WGS sequence"/>
</dbReference>
<dbReference type="EMBL" id="JAUHHV010000010">
    <property type="protein sequence ID" value="KAK1411584.1"/>
    <property type="molecule type" value="Genomic_DNA"/>
</dbReference>
<comment type="caution">
    <text evidence="2">The sequence shown here is derived from an EMBL/GenBank/DDBJ whole genome shotgun (WGS) entry which is preliminary data.</text>
</comment>
<name>A0AAD8JXK5_TARER</name>
<dbReference type="AlphaFoldDB" id="A0AAD8JXK5"/>
<accession>A0AAD8JXK5</accession>
<keyword evidence="3" id="KW-1185">Reference proteome</keyword>
<proteinExistence type="predicted"/>
<evidence type="ECO:0000313" key="2">
    <source>
        <dbReference type="EMBL" id="KAK1411584.1"/>
    </source>
</evidence>
<evidence type="ECO:0000256" key="1">
    <source>
        <dbReference type="SAM" id="MobiDB-lite"/>
    </source>
</evidence>
<sequence>MTTQCFRRRVGCHNSENEDVYEDHANNDSDDDVDWKRETYPHLEDIIEYYKQTEDQLHEVSLPGNHLLIEVEEQNDVNHVDEVDQLNEMTSGSEVEEQIKQSDEVEHTKNGINGNDRSKHMAEGRQQPFIFKSFEELLLLLAEDSDRILWLKTRRGLSRKKKKTLVSLILNMESSGTDDGDKTGDECDICPKLEPVVM</sequence>